<dbReference type="Pfam" id="PF05954">
    <property type="entry name" value="Phage_GPD"/>
    <property type="match status" value="1"/>
</dbReference>
<dbReference type="PANTHER" id="PTHR35862:SF3">
    <property type="entry name" value="FELS-2 PROPHAGE PROTEIN"/>
    <property type="match status" value="1"/>
</dbReference>
<dbReference type="RefSeq" id="WP_226288759.1">
    <property type="nucleotide sequence ID" value="NZ_JAUJSQ010000014.1"/>
</dbReference>
<organism evidence="1 2">
    <name type="scientific">Burkholderia metallica</name>
    <dbReference type="NCBI Taxonomy" id="488729"/>
    <lineage>
        <taxon>Bacteria</taxon>
        <taxon>Pseudomonadati</taxon>
        <taxon>Pseudomonadota</taxon>
        <taxon>Betaproteobacteria</taxon>
        <taxon>Burkholderiales</taxon>
        <taxon>Burkholderiaceae</taxon>
        <taxon>Burkholderia</taxon>
        <taxon>Burkholderia cepacia complex</taxon>
    </lineage>
</organism>
<proteinExistence type="predicted"/>
<dbReference type="SUPFAM" id="SSF69279">
    <property type="entry name" value="Phage tail proteins"/>
    <property type="match status" value="1"/>
</dbReference>
<name>A0ABT8PJ62_9BURK</name>
<keyword evidence="2" id="KW-1185">Reference proteome</keyword>
<dbReference type="PANTHER" id="PTHR35862">
    <property type="entry name" value="FELS-2 PROPHAGE PROTEIN"/>
    <property type="match status" value="1"/>
</dbReference>
<dbReference type="InterPro" id="IPR052726">
    <property type="entry name" value="Phage_Baseplate_Hub"/>
</dbReference>
<accession>A0ABT8PJ62</accession>
<sequence length="333" mass="36615">MTPRYRITAWDKDITALVADRLLSASVTDEAGIEADQFTMTLDDRDNVLAWPEKGAKLAVWLGYVETGLLKMGDYIVDEIEYSEPPATMVIRAKAADYANAYLKSQKTRSWPKNMTIGDLVKKIAAEHKLKPLVSKSLAAIKLPATHQTEESDLNLLTRIAKDYNAIAKPAAGSLLFVVKGESRDANGKPLPVVTVTKGGKTTVRVVEADRGKYQSVVAYFHNPKTGKRDPVRFETGEPTFTMKYNYPDRAQAQKAAEAKHKALARQSKRLSLTMPGEPKTVAETRLTLDGFRDGVNGDWVAVSVRHDFGNNGFSTAVDAEQYLPDAGNQVGK</sequence>
<dbReference type="EMBL" id="JAUJSQ010000014">
    <property type="protein sequence ID" value="MDN7935197.1"/>
    <property type="molecule type" value="Genomic_DNA"/>
</dbReference>
<reference evidence="1" key="1">
    <citation type="submission" date="2023-07" db="EMBL/GenBank/DDBJ databases">
        <title>A collection of bacterial strains from the Burkholderia cepacia Research Laboratory and Repository.</title>
        <authorList>
            <person name="Lipuma J."/>
            <person name="Spilker T."/>
            <person name="Caverly L."/>
        </authorList>
    </citation>
    <scope>NUCLEOTIDE SEQUENCE</scope>
    <source>
        <strain evidence="1">AU42020</strain>
    </source>
</reference>
<comment type="caution">
    <text evidence="1">The sequence shown here is derived from an EMBL/GenBank/DDBJ whole genome shotgun (WGS) entry which is preliminary data.</text>
</comment>
<dbReference type="Proteomes" id="UP001171606">
    <property type="component" value="Unassembled WGS sequence"/>
</dbReference>
<gene>
    <name evidence="1" type="ORF">QZM52_28390</name>
</gene>
<evidence type="ECO:0000313" key="1">
    <source>
        <dbReference type="EMBL" id="MDN7935197.1"/>
    </source>
</evidence>
<evidence type="ECO:0000313" key="2">
    <source>
        <dbReference type="Proteomes" id="UP001171606"/>
    </source>
</evidence>
<protein>
    <submittedName>
        <fullName evidence="1">Contractile injection system protein, VgrG/Pvc8 family</fullName>
    </submittedName>
</protein>